<dbReference type="EMBL" id="RKQL01000003">
    <property type="protein sequence ID" value="RPE67576.1"/>
    <property type="molecule type" value="Genomic_DNA"/>
</dbReference>
<dbReference type="PROSITE" id="PS50895">
    <property type="entry name" value="SURF1"/>
    <property type="match status" value="1"/>
</dbReference>
<evidence type="ECO:0000256" key="4">
    <source>
        <dbReference type="ARBA" id="ARBA00022989"/>
    </source>
</evidence>
<dbReference type="InterPro" id="IPR002994">
    <property type="entry name" value="Surf1/Shy1"/>
</dbReference>
<dbReference type="Pfam" id="PF02104">
    <property type="entry name" value="SURF1"/>
    <property type="match status" value="1"/>
</dbReference>
<comment type="caution">
    <text evidence="6">Lacks conserved residue(s) required for the propagation of feature annotation.</text>
</comment>
<feature type="transmembrane region" description="Helical" evidence="6">
    <location>
        <begin position="211"/>
        <end position="231"/>
    </location>
</feature>
<comment type="similarity">
    <text evidence="2 6">Belongs to the SURF1 family.</text>
</comment>
<dbReference type="PANTHER" id="PTHR23427:SF2">
    <property type="entry name" value="SURFEIT LOCUS PROTEIN 1"/>
    <property type="match status" value="1"/>
</dbReference>
<keyword evidence="4 6" id="KW-1133">Transmembrane helix</keyword>
<reference evidence="7 8" key="1">
    <citation type="submission" date="2018-11" db="EMBL/GenBank/DDBJ databases">
        <title>Genomic Encyclopedia of Type Strains, Phase IV (KMG-IV): sequencing the most valuable type-strain genomes for metagenomic binning, comparative biology and taxonomic classification.</title>
        <authorList>
            <person name="Goeker M."/>
        </authorList>
    </citation>
    <scope>NUCLEOTIDE SEQUENCE [LARGE SCALE GENOMIC DNA]</scope>
    <source>
        <strain evidence="7 8">DSM 101684</strain>
    </source>
</reference>
<keyword evidence="6" id="KW-1003">Cell membrane</keyword>
<dbReference type="Proteomes" id="UP000272193">
    <property type="component" value="Unassembled WGS sequence"/>
</dbReference>
<dbReference type="AlphaFoldDB" id="A0A3N4UA21"/>
<evidence type="ECO:0000256" key="5">
    <source>
        <dbReference type="ARBA" id="ARBA00023136"/>
    </source>
</evidence>
<protein>
    <recommendedName>
        <fullName evidence="6">SURF1-like protein</fullName>
    </recommendedName>
</protein>
<dbReference type="CDD" id="cd06662">
    <property type="entry name" value="SURF1"/>
    <property type="match status" value="1"/>
</dbReference>
<dbReference type="PANTHER" id="PTHR23427">
    <property type="entry name" value="SURFEIT LOCUS PROTEIN"/>
    <property type="match status" value="1"/>
</dbReference>
<keyword evidence="3 6" id="KW-0812">Transmembrane</keyword>
<evidence type="ECO:0000256" key="6">
    <source>
        <dbReference type="RuleBase" id="RU363076"/>
    </source>
</evidence>
<dbReference type="RefSeq" id="WP_245968799.1">
    <property type="nucleotide sequence ID" value="NZ_RKQL01000003.1"/>
</dbReference>
<organism evidence="7 8">
    <name type="scientific">Tibeticola sediminis</name>
    <dbReference type="NCBI Taxonomy" id="1917811"/>
    <lineage>
        <taxon>Bacteria</taxon>
        <taxon>Pseudomonadati</taxon>
        <taxon>Pseudomonadota</taxon>
        <taxon>Betaproteobacteria</taxon>
        <taxon>Burkholderiales</taxon>
        <taxon>Comamonadaceae</taxon>
        <taxon>Tibeticola</taxon>
    </lineage>
</organism>
<name>A0A3N4UA21_9BURK</name>
<keyword evidence="5 6" id="KW-0472">Membrane</keyword>
<accession>A0A3N4UA21</accession>
<evidence type="ECO:0000256" key="2">
    <source>
        <dbReference type="ARBA" id="ARBA00007165"/>
    </source>
</evidence>
<evidence type="ECO:0000256" key="1">
    <source>
        <dbReference type="ARBA" id="ARBA00004370"/>
    </source>
</evidence>
<evidence type="ECO:0000313" key="7">
    <source>
        <dbReference type="EMBL" id="RPE67576.1"/>
    </source>
</evidence>
<comment type="subcellular location">
    <subcellularLocation>
        <location evidence="6">Cell membrane</location>
        <topology evidence="6">Multi-pass membrane protein</topology>
    </subcellularLocation>
    <subcellularLocation>
        <location evidence="1">Membrane</location>
    </subcellularLocation>
</comment>
<proteinExistence type="inferred from homology"/>
<dbReference type="GO" id="GO:0005886">
    <property type="term" value="C:plasma membrane"/>
    <property type="evidence" value="ECO:0007669"/>
    <property type="project" value="UniProtKB-SubCell"/>
</dbReference>
<gene>
    <name evidence="7" type="ORF">EDC62_1455</name>
</gene>
<evidence type="ECO:0000256" key="3">
    <source>
        <dbReference type="ARBA" id="ARBA00022692"/>
    </source>
</evidence>
<comment type="caution">
    <text evidence="7">The sequence shown here is derived from an EMBL/GenBank/DDBJ whole genome shotgun (WGS) entry which is preliminary data.</text>
</comment>
<evidence type="ECO:0000313" key="8">
    <source>
        <dbReference type="Proteomes" id="UP000272193"/>
    </source>
</evidence>
<dbReference type="InterPro" id="IPR045214">
    <property type="entry name" value="Surf1/Surf4"/>
</dbReference>
<keyword evidence="8" id="KW-1185">Reference proteome</keyword>
<sequence length="243" mass="27294">MKTKLRARRDWLLTAAAVFGFALTLGLGVWQLSRAHEREALAARQAEADRLPELTLEEALEGRESTGRRVRLQGRWLTGYTVYLDNRQRDGRPGFELVTPLEVPTRNGGVAVLVVRGWAPRDFRDRQALPRIPTPEGDVTVVGRVVPRIPRLYELGSAPSGAIRQNLDIAGFRQETHLPLVDFAVLQTDPAPADGLRRDWPTPAVGAERNYGYAAQWFALSGLIFILYVGFQIVRFRSLRNQD</sequence>